<keyword evidence="3" id="KW-1185">Reference proteome</keyword>
<proteinExistence type="predicted"/>
<dbReference type="Gene3D" id="2.30.180.10">
    <property type="entry name" value="FAS1 domain"/>
    <property type="match status" value="1"/>
</dbReference>
<evidence type="ECO:0000313" key="2">
    <source>
        <dbReference type="EMBL" id="MBC5622985.1"/>
    </source>
</evidence>
<evidence type="ECO:0000259" key="1">
    <source>
        <dbReference type="PROSITE" id="PS50213"/>
    </source>
</evidence>
<sequence length="220" mass="25157">MRRNYIIIVLMLVIMSCTKDNFIDTGISKGRFNGNVLEYMEAHPYDWDSTRLLIKHAGEDMVRLFEGNDPQHKEITFFGLTNHSIRRYLLHNGLSRVTDLDPEWCHSVLMQHVVDGKLYRKDIPTGEEGDFGTLGSGGMMVKSLAGKECWVYVKIEPVDGRYVEFAPRHIFINFMSTENIAIMSGDIEPNNALIHALDYNFTIGDSMIGGSSDDENEDWW</sequence>
<protein>
    <submittedName>
        <fullName evidence="2">Fasciclin domain-containing protein</fullName>
    </submittedName>
</protein>
<organism evidence="2 3">
    <name type="scientific">Butyricimonas hominis</name>
    <dbReference type="NCBI Taxonomy" id="2763032"/>
    <lineage>
        <taxon>Bacteria</taxon>
        <taxon>Pseudomonadati</taxon>
        <taxon>Bacteroidota</taxon>
        <taxon>Bacteroidia</taxon>
        <taxon>Bacteroidales</taxon>
        <taxon>Odoribacteraceae</taxon>
        <taxon>Butyricimonas</taxon>
    </lineage>
</organism>
<dbReference type="InterPro" id="IPR000782">
    <property type="entry name" value="FAS1_domain"/>
</dbReference>
<dbReference type="PROSITE" id="PS50213">
    <property type="entry name" value="FAS1"/>
    <property type="match status" value="1"/>
</dbReference>
<dbReference type="RefSeq" id="WP_186977922.1">
    <property type="nucleotide sequence ID" value="NZ_JACOOH010000008.1"/>
</dbReference>
<evidence type="ECO:0000313" key="3">
    <source>
        <dbReference type="Proteomes" id="UP000646484"/>
    </source>
</evidence>
<name>A0ABR7D4X1_9BACT</name>
<dbReference type="Proteomes" id="UP000646484">
    <property type="component" value="Unassembled WGS sequence"/>
</dbReference>
<comment type="caution">
    <text evidence="2">The sequence shown here is derived from an EMBL/GenBank/DDBJ whole genome shotgun (WGS) entry which is preliminary data.</text>
</comment>
<dbReference type="Pfam" id="PF02469">
    <property type="entry name" value="Fasciclin"/>
    <property type="match status" value="1"/>
</dbReference>
<accession>A0ABR7D4X1</accession>
<dbReference type="InterPro" id="IPR036378">
    <property type="entry name" value="FAS1_dom_sf"/>
</dbReference>
<reference evidence="2 3" key="1">
    <citation type="submission" date="2020-08" db="EMBL/GenBank/DDBJ databases">
        <title>Genome public.</title>
        <authorList>
            <person name="Liu C."/>
            <person name="Sun Q."/>
        </authorList>
    </citation>
    <scope>NUCLEOTIDE SEQUENCE [LARGE SCALE GENOMIC DNA]</scope>
    <source>
        <strain evidence="2 3">NSJ-56</strain>
    </source>
</reference>
<dbReference type="SUPFAM" id="SSF82153">
    <property type="entry name" value="FAS1 domain"/>
    <property type="match status" value="1"/>
</dbReference>
<dbReference type="EMBL" id="JACOOH010000008">
    <property type="protein sequence ID" value="MBC5622985.1"/>
    <property type="molecule type" value="Genomic_DNA"/>
</dbReference>
<dbReference type="PROSITE" id="PS51257">
    <property type="entry name" value="PROKAR_LIPOPROTEIN"/>
    <property type="match status" value="1"/>
</dbReference>
<feature type="domain" description="FAS1" evidence="1">
    <location>
        <begin position="33"/>
        <end position="201"/>
    </location>
</feature>
<gene>
    <name evidence="2" type="ORF">H8S64_17975</name>
</gene>